<sequence>EALKIIEKRLKKSAKRDELDVDPEDEREIAKWAMEKYGSEVLWLLNFKNDKNFYTWNNPEDKDESLSYDLVCRGLEWLSGTHRIHKYDILLERFLKQGLKPQNYEHYLQAFKYGIPSEAGFSFGLERMTQQIFKLENIREATLFPSDLKRIAGAKIQSGPVKGEDLIVDKIREVLNNRGIKFDFFEHEATVTSEDAARVRGTKPEEGVKALILKDKKMNGGDENIMVCLPGNARIDMKKLEKITGGKYSFETPEEIKEKFGLEVGGVPPFGSILGLRTYFDKAVLSEKYSSFNCGSKYKSIRMESKDLVDVVSPEVVEIMQ</sequence>
<dbReference type="GO" id="GO:0017101">
    <property type="term" value="C:aminoacyl-tRNA synthetase multienzyme complex"/>
    <property type="evidence" value="ECO:0007669"/>
    <property type="project" value="TreeGrafter"/>
</dbReference>
<dbReference type="GO" id="GO:0006422">
    <property type="term" value="P:aspartyl-tRNA aminoacylation"/>
    <property type="evidence" value="ECO:0007669"/>
    <property type="project" value="InterPro"/>
</dbReference>
<dbReference type="InterPro" id="IPR004364">
    <property type="entry name" value="Aa-tRNA-synt_II"/>
</dbReference>
<dbReference type="Pfam" id="PF04073">
    <property type="entry name" value="tRNA_edit"/>
    <property type="match status" value="1"/>
</dbReference>
<feature type="domain" description="YbaK/aminoacyl-tRNA synthetase-associated" evidence="6">
    <location>
        <begin position="187"/>
        <end position="310"/>
    </location>
</feature>
<dbReference type="InterPro" id="IPR007214">
    <property type="entry name" value="YbaK/aa-tRNA-synth-assoc-dom"/>
</dbReference>
<dbReference type="Gene3D" id="3.30.930.10">
    <property type="entry name" value="Bira Bifunctional Protein, Domain 2"/>
    <property type="match status" value="1"/>
</dbReference>
<dbReference type="InterPro" id="IPR036754">
    <property type="entry name" value="YbaK/aa-tRNA-synt-asso_dom_sf"/>
</dbReference>
<evidence type="ECO:0000256" key="4">
    <source>
        <dbReference type="ARBA" id="ARBA00022840"/>
    </source>
</evidence>
<dbReference type="AlphaFoldDB" id="A0A0G0K1M1"/>
<dbReference type="Pfam" id="PF00152">
    <property type="entry name" value="tRNA-synt_2"/>
    <property type="match status" value="1"/>
</dbReference>
<dbReference type="GO" id="GO:0003723">
    <property type="term" value="F:RNA binding"/>
    <property type="evidence" value="ECO:0007669"/>
    <property type="project" value="TreeGrafter"/>
</dbReference>
<dbReference type="Proteomes" id="UP000034852">
    <property type="component" value="Unassembled WGS sequence"/>
</dbReference>
<comment type="caution">
    <text evidence="7">The sequence shown here is derived from an EMBL/GenBank/DDBJ whole genome shotgun (WGS) entry which is preliminary data.</text>
</comment>
<feature type="domain" description="Aminoacyl-tRNA synthetase class II (D/K/N)" evidence="5">
    <location>
        <begin position="17"/>
        <end position="146"/>
    </location>
</feature>
<gene>
    <name evidence="7" type="ORF">US52_C0054G0008</name>
</gene>
<dbReference type="EMBL" id="LBTH01000054">
    <property type="protein sequence ID" value="KKQ34561.1"/>
    <property type="molecule type" value="Genomic_DNA"/>
</dbReference>
<name>A0A0G0K1M1_9BACT</name>
<dbReference type="SUPFAM" id="SSF55681">
    <property type="entry name" value="Class II aaRS and biotin synthetases"/>
    <property type="match status" value="1"/>
</dbReference>
<evidence type="ECO:0000313" key="7">
    <source>
        <dbReference type="EMBL" id="KKQ34561.1"/>
    </source>
</evidence>
<dbReference type="Gene3D" id="3.90.960.10">
    <property type="entry name" value="YbaK/aminoacyl-tRNA synthetase-associated domain"/>
    <property type="match status" value="1"/>
</dbReference>
<keyword evidence="4" id="KW-0067">ATP-binding</keyword>
<keyword evidence="3" id="KW-0547">Nucleotide-binding</keyword>
<dbReference type="InterPro" id="IPR004523">
    <property type="entry name" value="Asp-tRNA_synthase_2"/>
</dbReference>
<keyword evidence="7" id="KW-0030">Aminoacyl-tRNA synthetase</keyword>
<dbReference type="SUPFAM" id="SSF55826">
    <property type="entry name" value="YbaK/ProRS associated domain"/>
    <property type="match status" value="1"/>
</dbReference>
<dbReference type="InterPro" id="IPR045864">
    <property type="entry name" value="aa-tRNA-synth_II/BPL/LPL"/>
</dbReference>
<feature type="non-terminal residue" evidence="7">
    <location>
        <position position="1"/>
    </location>
</feature>
<dbReference type="GO" id="GO:0002161">
    <property type="term" value="F:aminoacyl-tRNA deacylase activity"/>
    <property type="evidence" value="ECO:0007669"/>
    <property type="project" value="InterPro"/>
</dbReference>
<dbReference type="PANTHER" id="PTHR43450">
    <property type="entry name" value="ASPARTYL-TRNA SYNTHETASE"/>
    <property type="match status" value="1"/>
</dbReference>
<dbReference type="GO" id="GO:0005524">
    <property type="term" value="F:ATP binding"/>
    <property type="evidence" value="ECO:0007669"/>
    <property type="project" value="InterPro"/>
</dbReference>
<reference evidence="7 8" key="1">
    <citation type="journal article" date="2015" name="Nature">
        <title>rRNA introns, odd ribosomes, and small enigmatic genomes across a large radiation of phyla.</title>
        <authorList>
            <person name="Brown C.T."/>
            <person name="Hug L.A."/>
            <person name="Thomas B.C."/>
            <person name="Sharon I."/>
            <person name="Castelle C.J."/>
            <person name="Singh A."/>
            <person name="Wilkins M.J."/>
            <person name="Williams K.H."/>
            <person name="Banfield J.F."/>
        </authorList>
    </citation>
    <scope>NUCLEOTIDE SEQUENCE [LARGE SCALE GENOMIC DNA]</scope>
</reference>
<keyword evidence="2" id="KW-0436">Ligase</keyword>
<proteinExistence type="predicted"/>
<evidence type="ECO:0000256" key="3">
    <source>
        <dbReference type="ARBA" id="ARBA00022741"/>
    </source>
</evidence>
<evidence type="ECO:0000259" key="5">
    <source>
        <dbReference type="Pfam" id="PF00152"/>
    </source>
</evidence>
<organism evidence="7 8">
    <name type="scientific">candidate division WS6 bacterium GW2011_GWA2_37_6</name>
    <dbReference type="NCBI Taxonomy" id="1619087"/>
    <lineage>
        <taxon>Bacteria</taxon>
        <taxon>Candidatus Dojkabacteria</taxon>
    </lineage>
</organism>
<dbReference type="GO" id="GO:0005829">
    <property type="term" value="C:cytosol"/>
    <property type="evidence" value="ECO:0007669"/>
    <property type="project" value="TreeGrafter"/>
</dbReference>
<accession>A0A0G0K1M1</accession>
<keyword evidence="1" id="KW-0963">Cytoplasm</keyword>
<protein>
    <submittedName>
        <fullName evidence="7">Aspartyl-tRNA synthetase</fullName>
    </submittedName>
</protein>
<evidence type="ECO:0000313" key="8">
    <source>
        <dbReference type="Proteomes" id="UP000034852"/>
    </source>
</evidence>
<evidence type="ECO:0000256" key="1">
    <source>
        <dbReference type="ARBA" id="ARBA00022490"/>
    </source>
</evidence>
<evidence type="ECO:0000256" key="2">
    <source>
        <dbReference type="ARBA" id="ARBA00022598"/>
    </source>
</evidence>
<dbReference type="GO" id="GO:0004815">
    <property type="term" value="F:aspartate-tRNA ligase activity"/>
    <property type="evidence" value="ECO:0007669"/>
    <property type="project" value="InterPro"/>
</dbReference>
<dbReference type="PANTHER" id="PTHR43450:SF1">
    <property type="entry name" value="ASPARTATE--TRNA LIGASE, CYTOPLASMIC"/>
    <property type="match status" value="1"/>
</dbReference>
<evidence type="ECO:0000259" key="6">
    <source>
        <dbReference type="Pfam" id="PF04073"/>
    </source>
</evidence>